<dbReference type="Pfam" id="PF13640">
    <property type="entry name" value="2OG-FeII_Oxy_3"/>
    <property type="match status" value="1"/>
</dbReference>
<sequence length="185" mass="20987">MVPTRELLVDGLCLKVFDGHLESVSAHFEALSKAAFTRTEVARPETVGYKHWVTEVRLDALVRQPIYELSHRAAQSFAQPGETFRPYRAYTNVASYGDMLFTHTDCLPGMGDLTALWYICDEWDIEWGGETVFYDQQGELAAAVRPRPGRLAVFDGAILHAGRPPNRICYKPRYTFAIKFERVAQ</sequence>
<comment type="cofactor">
    <cofactor evidence="1">
        <name>L-ascorbate</name>
        <dbReference type="ChEBI" id="CHEBI:38290"/>
    </cofactor>
</comment>
<keyword evidence="2" id="KW-0479">Metal-binding</keyword>
<dbReference type="InterPro" id="IPR005123">
    <property type="entry name" value="Oxoglu/Fe-dep_dioxygenase_dom"/>
</dbReference>
<dbReference type="PANTHER" id="PTHR35169">
    <property type="entry name" value="FE2OG DIOXYGENASE DOMAIN-CONTAINING PROTEIN"/>
    <property type="match status" value="1"/>
</dbReference>
<evidence type="ECO:0000256" key="6">
    <source>
        <dbReference type="ARBA" id="ARBA00023004"/>
    </source>
</evidence>
<protein>
    <recommendedName>
        <fullName evidence="7">Fe2OG dioxygenase domain-containing protein</fullName>
    </recommendedName>
</protein>
<reference evidence="8 9" key="1">
    <citation type="submission" date="2013-08" db="EMBL/GenBank/DDBJ databases">
        <title>Genome sequencing of Lysobacter.</title>
        <authorList>
            <person name="Zhang S."/>
            <person name="Wang G."/>
        </authorList>
    </citation>
    <scope>NUCLEOTIDE SEQUENCE [LARGE SCALE GENOMIC DNA]</scope>
    <source>
        <strain evidence="8 9">GH1-9</strain>
    </source>
</reference>
<dbReference type="Gene3D" id="2.60.120.620">
    <property type="entry name" value="q2cbj1_9rhob like domain"/>
    <property type="match status" value="1"/>
</dbReference>
<dbReference type="eggNOG" id="COG3751">
    <property type="taxonomic scope" value="Bacteria"/>
</dbReference>
<dbReference type="Proteomes" id="UP000029998">
    <property type="component" value="Unassembled WGS sequence"/>
</dbReference>
<name>A0A0A0F1D6_9GAMM</name>
<keyword evidence="4" id="KW-0223">Dioxygenase</keyword>
<dbReference type="SMART" id="SM00702">
    <property type="entry name" value="P4Hc"/>
    <property type="match status" value="1"/>
</dbReference>
<dbReference type="PROSITE" id="PS51471">
    <property type="entry name" value="FE2OG_OXY"/>
    <property type="match status" value="1"/>
</dbReference>
<evidence type="ECO:0000256" key="2">
    <source>
        <dbReference type="ARBA" id="ARBA00022723"/>
    </source>
</evidence>
<evidence type="ECO:0000313" key="9">
    <source>
        <dbReference type="Proteomes" id="UP000029998"/>
    </source>
</evidence>
<dbReference type="PANTHER" id="PTHR35169:SF1">
    <property type="entry name" value="PROLYL 4-HYDROXYLASE ALPHA SUBUNIT FE(2+) 2OG DIOXYGENASE DOMAIN-CONTAINING PROTEIN"/>
    <property type="match status" value="1"/>
</dbReference>
<dbReference type="GO" id="GO:0051213">
    <property type="term" value="F:dioxygenase activity"/>
    <property type="evidence" value="ECO:0007669"/>
    <property type="project" value="UniProtKB-KW"/>
</dbReference>
<dbReference type="EMBL" id="AVPU01000006">
    <property type="protein sequence ID" value="KGM55222.1"/>
    <property type="molecule type" value="Genomic_DNA"/>
</dbReference>
<feature type="domain" description="Fe2OG dioxygenase" evidence="7">
    <location>
        <begin position="76"/>
        <end position="182"/>
    </location>
</feature>
<evidence type="ECO:0000256" key="4">
    <source>
        <dbReference type="ARBA" id="ARBA00022964"/>
    </source>
</evidence>
<accession>A0A0A0F1D6</accession>
<dbReference type="GO" id="GO:0031418">
    <property type="term" value="F:L-ascorbic acid binding"/>
    <property type="evidence" value="ECO:0007669"/>
    <property type="project" value="UniProtKB-KW"/>
</dbReference>
<dbReference type="InterPro" id="IPR006620">
    <property type="entry name" value="Pro_4_hyd_alph"/>
</dbReference>
<keyword evidence="6" id="KW-0408">Iron</keyword>
<dbReference type="InterPro" id="IPR044862">
    <property type="entry name" value="Pro_4_hyd_alph_FE2OG_OXY"/>
</dbReference>
<evidence type="ECO:0000313" key="8">
    <source>
        <dbReference type="EMBL" id="KGM55222.1"/>
    </source>
</evidence>
<keyword evidence="9" id="KW-1185">Reference proteome</keyword>
<dbReference type="GO" id="GO:0016705">
    <property type="term" value="F:oxidoreductase activity, acting on paired donors, with incorporation or reduction of molecular oxygen"/>
    <property type="evidence" value="ECO:0007669"/>
    <property type="project" value="InterPro"/>
</dbReference>
<evidence type="ECO:0000256" key="5">
    <source>
        <dbReference type="ARBA" id="ARBA00023002"/>
    </source>
</evidence>
<evidence type="ECO:0000259" key="7">
    <source>
        <dbReference type="PROSITE" id="PS51471"/>
    </source>
</evidence>
<evidence type="ECO:0000256" key="1">
    <source>
        <dbReference type="ARBA" id="ARBA00001961"/>
    </source>
</evidence>
<comment type="caution">
    <text evidence="8">The sequence shown here is derived from an EMBL/GenBank/DDBJ whole genome shotgun (WGS) entry which is preliminary data.</text>
</comment>
<keyword evidence="5" id="KW-0560">Oxidoreductase</keyword>
<dbReference type="GO" id="GO:0005506">
    <property type="term" value="F:iron ion binding"/>
    <property type="evidence" value="ECO:0007669"/>
    <property type="project" value="InterPro"/>
</dbReference>
<gene>
    <name evidence="8" type="ORF">N800_14710</name>
</gene>
<dbReference type="AlphaFoldDB" id="A0A0A0F1D6"/>
<evidence type="ECO:0000256" key="3">
    <source>
        <dbReference type="ARBA" id="ARBA00022896"/>
    </source>
</evidence>
<dbReference type="STRING" id="1385517.N800_14710"/>
<proteinExistence type="predicted"/>
<organism evidence="8 9">
    <name type="scientific">Lysobacter daejeonensis GH1-9</name>
    <dbReference type="NCBI Taxonomy" id="1385517"/>
    <lineage>
        <taxon>Bacteria</taxon>
        <taxon>Pseudomonadati</taxon>
        <taxon>Pseudomonadota</taxon>
        <taxon>Gammaproteobacteria</taxon>
        <taxon>Lysobacterales</taxon>
        <taxon>Lysobacteraceae</taxon>
        <taxon>Aerolutibacter</taxon>
    </lineage>
</organism>
<keyword evidence="3" id="KW-0847">Vitamin C</keyword>